<keyword evidence="4 6" id="KW-0949">S-adenosyl-L-methionine</keyword>
<sequence>MSNHTPFRFKQFSVNHDRCAMKVGTDAVLLGSISGSGNPKSILEIGVGTGVVSLMLAQRFPEARITGVEIDKEAWEQASENARQSPWKDRIEFKHISFQDFCENQAQKYDLIVSNPPFFPNHLKSLDPKRNLALHNDTLSFGELVSGVISLFHPFSEFWAILPPVQMEELEKLMVSKGLRIHTRTFIKDNPAKNILRVILGFSFLNHAMYSKDISIKDKNGNYSKDYSELLKEFLIVF</sequence>
<proteinExistence type="inferred from homology"/>
<evidence type="ECO:0000256" key="4">
    <source>
        <dbReference type="ARBA" id="ARBA00022691"/>
    </source>
</evidence>
<keyword evidence="3 6" id="KW-0808">Transferase</keyword>
<evidence type="ECO:0000313" key="8">
    <source>
        <dbReference type="EMBL" id="MCR9017119.1"/>
    </source>
</evidence>
<dbReference type="GO" id="GO:0003676">
    <property type="term" value="F:nucleic acid binding"/>
    <property type="evidence" value="ECO:0007669"/>
    <property type="project" value="InterPro"/>
</dbReference>
<protein>
    <recommendedName>
        <fullName evidence="6">tRNA1(Val) (adenine(37)-N6)-methyltransferase</fullName>
        <ecNumber evidence="6">2.1.1.223</ecNumber>
    </recommendedName>
    <alternativeName>
        <fullName evidence="6">tRNA m6A37 methyltransferase</fullName>
    </alternativeName>
</protein>
<comment type="caution">
    <text evidence="8">The sequence shown here is derived from an EMBL/GenBank/DDBJ whole genome shotgun (WGS) entry which is preliminary data.</text>
</comment>
<dbReference type="Pfam" id="PF05175">
    <property type="entry name" value="MTS"/>
    <property type="match status" value="1"/>
</dbReference>
<keyword evidence="1 6" id="KW-0963">Cytoplasm</keyword>
<dbReference type="GO" id="GO:0005737">
    <property type="term" value="C:cytoplasm"/>
    <property type="evidence" value="ECO:0007669"/>
    <property type="project" value="UniProtKB-SubCell"/>
</dbReference>
<comment type="function">
    <text evidence="6">Specifically methylates the adenine in position 37 of tRNA(1)(Val) (anticodon cmo5UAC).</text>
</comment>
<dbReference type="EMBL" id="JANSUY010000024">
    <property type="protein sequence ID" value="MCR9017119.1"/>
    <property type="molecule type" value="Genomic_DNA"/>
</dbReference>
<reference evidence="8" key="1">
    <citation type="submission" date="2022-08" db="EMBL/GenBank/DDBJ databases">
        <authorList>
            <person name="Zhang D."/>
        </authorList>
    </citation>
    <scope>NUCLEOTIDE SEQUENCE</scope>
    <source>
        <strain evidence="8">XJ19-11</strain>
    </source>
</reference>
<evidence type="ECO:0000313" key="9">
    <source>
        <dbReference type="Proteomes" id="UP001142175"/>
    </source>
</evidence>
<evidence type="ECO:0000256" key="3">
    <source>
        <dbReference type="ARBA" id="ARBA00022679"/>
    </source>
</evidence>
<dbReference type="InterPro" id="IPR022882">
    <property type="entry name" value="tRNA_adenine-N6_MeTrfase"/>
</dbReference>
<evidence type="ECO:0000256" key="5">
    <source>
        <dbReference type="ARBA" id="ARBA00022694"/>
    </source>
</evidence>
<comment type="catalytic activity">
    <reaction evidence="6">
        <text>adenosine(37) in tRNA1(Val) + S-adenosyl-L-methionine = N(6)-methyladenosine(37) in tRNA1(Val) + S-adenosyl-L-homocysteine + H(+)</text>
        <dbReference type="Rhea" id="RHEA:43160"/>
        <dbReference type="Rhea" id="RHEA-COMP:10369"/>
        <dbReference type="Rhea" id="RHEA-COMP:10370"/>
        <dbReference type="ChEBI" id="CHEBI:15378"/>
        <dbReference type="ChEBI" id="CHEBI:57856"/>
        <dbReference type="ChEBI" id="CHEBI:59789"/>
        <dbReference type="ChEBI" id="CHEBI:74411"/>
        <dbReference type="ChEBI" id="CHEBI:74449"/>
        <dbReference type="EC" id="2.1.1.223"/>
    </reaction>
</comment>
<comment type="subcellular location">
    <subcellularLocation>
        <location evidence="6">Cytoplasm</location>
    </subcellularLocation>
</comment>
<dbReference type="SUPFAM" id="SSF53335">
    <property type="entry name" value="S-adenosyl-L-methionine-dependent methyltransferases"/>
    <property type="match status" value="1"/>
</dbReference>
<dbReference type="PROSITE" id="PS00092">
    <property type="entry name" value="N6_MTASE"/>
    <property type="match status" value="1"/>
</dbReference>
<evidence type="ECO:0000256" key="2">
    <source>
        <dbReference type="ARBA" id="ARBA00022603"/>
    </source>
</evidence>
<dbReference type="GO" id="GO:0008033">
    <property type="term" value="P:tRNA processing"/>
    <property type="evidence" value="ECO:0007669"/>
    <property type="project" value="UniProtKB-UniRule"/>
</dbReference>
<dbReference type="Gene3D" id="3.40.50.150">
    <property type="entry name" value="Vaccinia Virus protein VP39"/>
    <property type="match status" value="1"/>
</dbReference>
<dbReference type="GO" id="GO:0000179">
    <property type="term" value="F:rRNA (adenine-N6,N6-)-dimethyltransferase activity"/>
    <property type="evidence" value="ECO:0007669"/>
    <property type="project" value="InterPro"/>
</dbReference>
<dbReference type="GO" id="GO:0016430">
    <property type="term" value="F:tRNA (adenine-N6)-methyltransferase activity"/>
    <property type="evidence" value="ECO:0007669"/>
    <property type="project" value="UniProtKB-UniRule"/>
</dbReference>
<dbReference type="HAMAP" id="MF_01872">
    <property type="entry name" value="tRNA_methyltr_YfiC"/>
    <property type="match status" value="1"/>
</dbReference>
<name>A0A9X2T005_9BACT</name>
<dbReference type="InterPro" id="IPR007848">
    <property type="entry name" value="Small_mtfrase_dom"/>
</dbReference>
<dbReference type="InterPro" id="IPR002052">
    <property type="entry name" value="DNA_methylase_N6_adenine_CS"/>
</dbReference>
<evidence type="ECO:0000256" key="6">
    <source>
        <dbReference type="HAMAP-Rule" id="MF_01872"/>
    </source>
</evidence>
<dbReference type="InterPro" id="IPR020596">
    <property type="entry name" value="rRNA_Ade_Mease_Trfase_CS"/>
</dbReference>
<keyword evidence="9" id="KW-1185">Reference proteome</keyword>
<keyword evidence="2 6" id="KW-0489">Methyltransferase</keyword>
<dbReference type="AlphaFoldDB" id="A0A9X2T005"/>
<accession>A0A9X2T005</accession>
<evidence type="ECO:0000256" key="1">
    <source>
        <dbReference type="ARBA" id="ARBA00022490"/>
    </source>
</evidence>
<keyword evidence="5 6" id="KW-0819">tRNA processing</keyword>
<dbReference type="RefSeq" id="WP_258424963.1">
    <property type="nucleotide sequence ID" value="NZ_JANSUY010000024.1"/>
</dbReference>
<dbReference type="PANTHER" id="PTHR47739:SF1">
    <property type="entry name" value="TRNA1(VAL) (ADENINE(37)-N6)-METHYLTRANSFERASE"/>
    <property type="match status" value="1"/>
</dbReference>
<gene>
    <name evidence="8" type="ORF">NU887_18940</name>
</gene>
<dbReference type="PROSITE" id="PS01131">
    <property type="entry name" value="RRNA_A_DIMETH"/>
    <property type="match status" value="1"/>
</dbReference>
<dbReference type="EC" id="2.1.1.223" evidence="6"/>
<comment type="similarity">
    <text evidence="6">Belongs to the methyltransferase superfamily. tRNA (adenine-N(6)-)-methyltransferase family.</text>
</comment>
<organism evidence="8 9">
    <name type="scientific">Aquiflexum gelatinilyticum</name>
    <dbReference type="NCBI Taxonomy" id="2961943"/>
    <lineage>
        <taxon>Bacteria</taxon>
        <taxon>Pseudomonadati</taxon>
        <taxon>Bacteroidota</taxon>
        <taxon>Cytophagia</taxon>
        <taxon>Cytophagales</taxon>
        <taxon>Cyclobacteriaceae</taxon>
        <taxon>Aquiflexum</taxon>
    </lineage>
</organism>
<dbReference type="Proteomes" id="UP001142175">
    <property type="component" value="Unassembled WGS sequence"/>
</dbReference>
<feature type="domain" description="Methyltransferase small" evidence="7">
    <location>
        <begin position="29"/>
        <end position="120"/>
    </location>
</feature>
<evidence type="ECO:0000259" key="7">
    <source>
        <dbReference type="Pfam" id="PF05175"/>
    </source>
</evidence>
<dbReference type="InterPro" id="IPR050210">
    <property type="entry name" value="tRNA_Adenine-N(6)_MTase"/>
</dbReference>
<dbReference type="CDD" id="cd02440">
    <property type="entry name" value="AdoMet_MTases"/>
    <property type="match status" value="1"/>
</dbReference>
<dbReference type="InterPro" id="IPR029063">
    <property type="entry name" value="SAM-dependent_MTases_sf"/>
</dbReference>
<dbReference type="PANTHER" id="PTHR47739">
    <property type="entry name" value="TRNA1(VAL) (ADENINE(37)-N6)-METHYLTRANSFERASE"/>
    <property type="match status" value="1"/>
</dbReference>